<dbReference type="AlphaFoldDB" id="H0EED3"/>
<organism evidence="7 8">
    <name type="scientific">Glarea lozoyensis (strain ATCC 74030 / MF5533)</name>
    <dbReference type="NCBI Taxonomy" id="1104152"/>
    <lineage>
        <taxon>Eukaryota</taxon>
        <taxon>Fungi</taxon>
        <taxon>Dikarya</taxon>
        <taxon>Ascomycota</taxon>
        <taxon>Pezizomycotina</taxon>
        <taxon>Leotiomycetes</taxon>
        <taxon>Helotiales</taxon>
        <taxon>Helotiaceae</taxon>
        <taxon>Glarea</taxon>
    </lineage>
</organism>
<keyword evidence="8" id="KW-1185">Reference proteome</keyword>
<keyword evidence="5" id="KW-0862">Zinc</keyword>
<evidence type="ECO:0000256" key="4">
    <source>
        <dbReference type="ARBA" id="ARBA00022771"/>
    </source>
</evidence>
<dbReference type="GO" id="GO:0000981">
    <property type="term" value="F:DNA-binding transcription factor activity, RNA polymerase II-specific"/>
    <property type="evidence" value="ECO:0007669"/>
    <property type="project" value="InterPro"/>
</dbReference>
<dbReference type="GO" id="GO:0000978">
    <property type="term" value="F:RNA polymerase II cis-regulatory region sequence-specific DNA binding"/>
    <property type="evidence" value="ECO:0007669"/>
    <property type="project" value="InterPro"/>
</dbReference>
<comment type="caution">
    <text evidence="7">The sequence shown here is derived from an EMBL/GenBank/DDBJ whole genome shotgun (WGS) entry which is preliminary data.</text>
</comment>
<proteinExistence type="predicted"/>
<dbReference type="GO" id="GO:0005634">
    <property type="term" value="C:nucleus"/>
    <property type="evidence" value="ECO:0007669"/>
    <property type="project" value="UniProtKB-SubCell"/>
</dbReference>
<evidence type="ECO:0000313" key="7">
    <source>
        <dbReference type="EMBL" id="EHL03116.1"/>
    </source>
</evidence>
<dbReference type="InParanoid" id="H0EED3"/>
<dbReference type="InterPro" id="IPR051059">
    <property type="entry name" value="VerF-like"/>
</dbReference>
<dbReference type="PANTHER" id="PTHR40626">
    <property type="entry name" value="MIP31509P"/>
    <property type="match status" value="1"/>
</dbReference>
<dbReference type="PANTHER" id="PTHR40626:SF11">
    <property type="entry name" value="ZINC FINGER PROTEIN YPR022C"/>
    <property type="match status" value="1"/>
</dbReference>
<keyword evidence="4" id="KW-0863">Zinc-finger</keyword>
<dbReference type="GO" id="GO:0008270">
    <property type="term" value="F:zinc ion binding"/>
    <property type="evidence" value="ECO:0007669"/>
    <property type="project" value="UniProtKB-KW"/>
</dbReference>
<evidence type="ECO:0000256" key="5">
    <source>
        <dbReference type="ARBA" id="ARBA00022833"/>
    </source>
</evidence>
<evidence type="ECO:0000256" key="6">
    <source>
        <dbReference type="ARBA" id="ARBA00023242"/>
    </source>
</evidence>
<dbReference type="HOGENOM" id="CLU_1185115_0_0_1"/>
<keyword evidence="6" id="KW-0539">Nucleus</keyword>
<evidence type="ECO:0000256" key="2">
    <source>
        <dbReference type="ARBA" id="ARBA00022723"/>
    </source>
</evidence>
<evidence type="ECO:0000256" key="1">
    <source>
        <dbReference type="ARBA" id="ARBA00004123"/>
    </source>
</evidence>
<keyword evidence="3" id="KW-0677">Repeat</keyword>
<comment type="subcellular location">
    <subcellularLocation>
        <location evidence="1">Nucleus</location>
    </subcellularLocation>
</comment>
<reference evidence="7 8" key="1">
    <citation type="journal article" date="2012" name="Eukaryot. Cell">
        <title>Genome sequence of the fungus Glarea lozoyensis: the first genome sequence of a species from the Helotiaceae family.</title>
        <authorList>
            <person name="Youssar L."/>
            <person name="Gruening B.A."/>
            <person name="Erxleben A."/>
            <person name="Guenther S."/>
            <person name="Huettel W."/>
        </authorList>
    </citation>
    <scope>NUCLEOTIDE SEQUENCE [LARGE SCALE GENOMIC DNA]</scope>
    <source>
        <strain evidence="8">ATCC 74030 / MF5533</strain>
    </source>
</reference>
<accession>H0EED3</accession>
<dbReference type="Proteomes" id="UP000005446">
    <property type="component" value="Unassembled WGS sequence"/>
</dbReference>
<name>H0EED3_GLAL7</name>
<gene>
    <name evidence="7" type="ORF">M7I_0808</name>
</gene>
<protein>
    <submittedName>
        <fullName evidence="7">Uncharacterized protein</fullName>
    </submittedName>
</protein>
<sequence>MSLVGSARNLAGHASRAGQQYSQEAADVEELKSLLDIIETYIFSTPGINLEYELPGRIYVVQGENSSQEWQQYQMEELQGAYLMIVLQFWTGNPIARIRVRQQRFQRIVSISDQASFSAWIRKESYIRLASVAVMLDHVFGIFNNVAPRFQWAEIDLPFPSDDRYFNVANYADLRAQVVYPQQRMKVKDAYVVLFTPPGSSENDLNVLRTANLDTFDMQMLIHYRNEKLEDLMG</sequence>
<evidence type="ECO:0000256" key="3">
    <source>
        <dbReference type="ARBA" id="ARBA00022737"/>
    </source>
</evidence>
<evidence type="ECO:0000313" key="8">
    <source>
        <dbReference type="Proteomes" id="UP000005446"/>
    </source>
</evidence>
<dbReference type="GO" id="GO:0000785">
    <property type="term" value="C:chromatin"/>
    <property type="evidence" value="ECO:0007669"/>
    <property type="project" value="TreeGrafter"/>
</dbReference>
<dbReference type="EMBL" id="AGUE01000015">
    <property type="protein sequence ID" value="EHL03116.1"/>
    <property type="molecule type" value="Genomic_DNA"/>
</dbReference>
<dbReference type="OrthoDB" id="10018191at2759"/>
<keyword evidence="2" id="KW-0479">Metal-binding</keyword>